<keyword evidence="3" id="KW-0949">S-adenosyl-L-methionine</keyword>
<dbReference type="PROSITE" id="PS50297">
    <property type="entry name" value="ANK_REP_REGION"/>
    <property type="match status" value="1"/>
</dbReference>
<dbReference type="Gene3D" id="3.40.50.150">
    <property type="entry name" value="Vaccinia Virus protein VP39"/>
    <property type="match status" value="1"/>
</dbReference>
<dbReference type="GO" id="GO:0019702">
    <property type="term" value="F:protein arginine N5-methyltransferase activity"/>
    <property type="evidence" value="ECO:0007669"/>
    <property type="project" value="TreeGrafter"/>
</dbReference>
<comment type="caution">
    <text evidence="6">The sequence shown here is derived from an EMBL/GenBank/DDBJ whole genome shotgun (WGS) entry which is preliminary data.</text>
</comment>
<dbReference type="InterPro" id="IPR036770">
    <property type="entry name" value="Ankyrin_rpt-contain_sf"/>
</dbReference>
<feature type="repeat" description="ANK" evidence="4">
    <location>
        <begin position="29"/>
        <end position="61"/>
    </location>
</feature>
<sequence>MDQDIDQIANEISACLQSGAPIWYQNLAEGLSPLHAAAFIQNEALVKLLLDKGALWNAVDYLKNTAGDVALSFNNGAIYRVIRDAGIRSGASRISLSSNFHIANSEISVDKHGQNICLVEVEGEDVGVMMGWEEGIMLKTVRKLCERHPKSSRLKVLNVGFGLGIIDNFFQGLDEPPIEHVIIEAHPNVLEFMKKTGWYEKPRVKILQGRWQEFIRNPNDLSIHGFDIVFTDTFSERYTDLRQFFECIPNLLADEDSRFSFFNGLGATDSLFYDVYTQISELHLSSLGLYVEWSDVDVSFDEEGGRWGRSREYFSLPIYRLPIARMKRSTLEC</sequence>
<keyword evidence="4" id="KW-0040">ANK repeat</keyword>
<dbReference type="InterPro" id="IPR026480">
    <property type="entry name" value="RMT2_dom"/>
</dbReference>
<dbReference type="EMBL" id="JADNYJ010000018">
    <property type="protein sequence ID" value="KAF8906497.1"/>
    <property type="molecule type" value="Genomic_DNA"/>
</dbReference>
<keyword evidence="1" id="KW-0489">Methyltransferase</keyword>
<evidence type="ECO:0000313" key="7">
    <source>
        <dbReference type="Proteomes" id="UP000724874"/>
    </source>
</evidence>
<proteinExistence type="predicted"/>
<dbReference type="Pfam" id="PF00023">
    <property type="entry name" value="Ank"/>
    <property type="match status" value="1"/>
</dbReference>
<dbReference type="SUPFAM" id="SSF48403">
    <property type="entry name" value="Ankyrin repeat"/>
    <property type="match status" value="1"/>
</dbReference>
<evidence type="ECO:0000259" key="5">
    <source>
        <dbReference type="PROSITE" id="PS51559"/>
    </source>
</evidence>
<organism evidence="6 7">
    <name type="scientific">Gymnopilus junonius</name>
    <name type="common">Spectacular rustgill mushroom</name>
    <name type="synonym">Gymnopilus spectabilis subsp. junonius</name>
    <dbReference type="NCBI Taxonomy" id="109634"/>
    <lineage>
        <taxon>Eukaryota</taxon>
        <taxon>Fungi</taxon>
        <taxon>Dikarya</taxon>
        <taxon>Basidiomycota</taxon>
        <taxon>Agaricomycotina</taxon>
        <taxon>Agaricomycetes</taxon>
        <taxon>Agaricomycetidae</taxon>
        <taxon>Agaricales</taxon>
        <taxon>Agaricineae</taxon>
        <taxon>Hymenogastraceae</taxon>
        <taxon>Gymnopilus</taxon>
    </lineage>
</organism>
<dbReference type="OrthoDB" id="19014at2759"/>
<dbReference type="AlphaFoldDB" id="A0A9P5NWQ9"/>
<evidence type="ECO:0000256" key="2">
    <source>
        <dbReference type="ARBA" id="ARBA00022679"/>
    </source>
</evidence>
<evidence type="ECO:0000256" key="4">
    <source>
        <dbReference type="PROSITE-ProRule" id="PRU00023"/>
    </source>
</evidence>
<name>A0A9P5NWQ9_GYMJU</name>
<dbReference type="GO" id="GO:0032259">
    <property type="term" value="P:methylation"/>
    <property type="evidence" value="ECO:0007669"/>
    <property type="project" value="UniProtKB-KW"/>
</dbReference>
<dbReference type="PROSITE" id="PS51559">
    <property type="entry name" value="SAM_RMT2"/>
    <property type="match status" value="1"/>
</dbReference>
<dbReference type="InterPro" id="IPR002110">
    <property type="entry name" value="Ankyrin_rpt"/>
</dbReference>
<dbReference type="PANTHER" id="PTHR32379:SF1">
    <property type="entry name" value="GUANIDINOACETATE N-METHYLTRANSFERASE"/>
    <property type="match status" value="1"/>
</dbReference>
<dbReference type="Gene3D" id="1.25.40.20">
    <property type="entry name" value="Ankyrin repeat-containing domain"/>
    <property type="match status" value="1"/>
</dbReference>
<dbReference type="SUPFAM" id="SSF53335">
    <property type="entry name" value="S-adenosyl-L-methionine-dependent methyltransferases"/>
    <property type="match status" value="1"/>
</dbReference>
<evidence type="ECO:0000256" key="3">
    <source>
        <dbReference type="ARBA" id="ARBA00022691"/>
    </source>
</evidence>
<reference evidence="6" key="1">
    <citation type="submission" date="2020-11" db="EMBL/GenBank/DDBJ databases">
        <authorList>
            <consortium name="DOE Joint Genome Institute"/>
            <person name="Ahrendt S."/>
            <person name="Riley R."/>
            <person name="Andreopoulos W."/>
            <person name="LaButti K."/>
            <person name="Pangilinan J."/>
            <person name="Ruiz-duenas F.J."/>
            <person name="Barrasa J.M."/>
            <person name="Sanchez-Garcia M."/>
            <person name="Camarero S."/>
            <person name="Miyauchi S."/>
            <person name="Serrano A."/>
            <person name="Linde D."/>
            <person name="Babiker R."/>
            <person name="Drula E."/>
            <person name="Ayuso-Fernandez I."/>
            <person name="Pacheco R."/>
            <person name="Padilla G."/>
            <person name="Ferreira P."/>
            <person name="Barriuso J."/>
            <person name="Kellner H."/>
            <person name="Castanera R."/>
            <person name="Alfaro M."/>
            <person name="Ramirez L."/>
            <person name="Pisabarro A.G."/>
            <person name="Kuo A."/>
            <person name="Tritt A."/>
            <person name="Lipzen A."/>
            <person name="He G."/>
            <person name="Yan M."/>
            <person name="Ng V."/>
            <person name="Cullen D."/>
            <person name="Martin F."/>
            <person name="Rosso M.-N."/>
            <person name="Henrissat B."/>
            <person name="Hibbett D."/>
            <person name="Martinez A.T."/>
            <person name="Grigoriev I.V."/>
        </authorList>
    </citation>
    <scope>NUCLEOTIDE SEQUENCE</scope>
    <source>
        <strain evidence="6">AH 44721</strain>
    </source>
</reference>
<feature type="domain" description="RMT2" evidence="5">
    <location>
        <begin position="91"/>
        <end position="333"/>
    </location>
</feature>
<dbReference type="Proteomes" id="UP000724874">
    <property type="component" value="Unassembled WGS sequence"/>
</dbReference>
<keyword evidence="7" id="KW-1185">Reference proteome</keyword>
<dbReference type="PANTHER" id="PTHR32379">
    <property type="entry name" value="GUANIDINOACETATE N-METHYLTRANSFERASE"/>
    <property type="match status" value="1"/>
</dbReference>
<dbReference type="InterPro" id="IPR029063">
    <property type="entry name" value="SAM-dependent_MTases_sf"/>
</dbReference>
<evidence type="ECO:0000256" key="1">
    <source>
        <dbReference type="ARBA" id="ARBA00022603"/>
    </source>
</evidence>
<gene>
    <name evidence="6" type="ORF">CPB84DRAFT_1813755</name>
</gene>
<accession>A0A9P5NWQ9</accession>
<protein>
    <recommendedName>
        <fullName evidence="5">RMT2 domain-containing protein</fullName>
    </recommendedName>
</protein>
<evidence type="ECO:0000313" key="6">
    <source>
        <dbReference type="EMBL" id="KAF8906497.1"/>
    </source>
</evidence>
<dbReference type="GO" id="GO:0005634">
    <property type="term" value="C:nucleus"/>
    <property type="evidence" value="ECO:0007669"/>
    <property type="project" value="TreeGrafter"/>
</dbReference>
<keyword evidence="2" id="KW-0808">Transferase</keyword>
<dbReference type="InterPro" id="IPR051038">
    <property type="entry name" value="RMT2/GAMT_Mtase"/>
</dbReference>
<dbReference type="GO" id="GO:0005737">
    <property type="term" value="C:cytoplasm"/>
    <property type="evidence" value="ECO:0007669"/>
    <property type="project" value="TreeGrafter"/>
</dbReference>
<dbReference type="PROSITE" id="PS50088">
    <property type="entry name" value="ANK_REPEAT"/>
    <property type="match status" value="1"/>
</dbReference>